<dbReference type="Pfam" id="PF01682">
    <property type="entry name" value="DB"/>
    <property type="match status" value="1"/>
</dbReference>
<evidence type="ECO:0000313" key="3">
    <source>
        <dbReference type="EMBL" id="KAL3120779.1"/>
    </source>
</evidence>
<reference evidence="3 4" key="1">
    <citation type="submission" date="2024-10" db="EMBL/GenBank/DDBJ databases">
        <authorList>
            <person name="Kim D."/>
        </authorList>
    </citation>
    <scope>NUCLEOTIDE SEQUENCE [LARGE SCALE GENOMIC DNA]</scope>
    <source>
        <strain evidence="3">BH-2024</strain>
    </source>
</reference>
<proteinExistence type="predicted"/>
<dbReference type="PANTHER" id="PTHR46705">
    <property type="entry name" value="PROTEIN CBG09805"/>
    <property type="match status" value="1"/>
</dbReference>
<gene>
    <name evidence="3" type="ORF">niasHT_008071</name>
</gene>
<dbReference type="EMBL" id="JBICBT010000207">
    <property type="protein sequence ID" value="KAL3120779.1"/>
    <property type="molecule type" value="Genomic_DNA"/>
</dbReference>
<organism evidence="3 4">
    <name type="scientific">Heterodera trifolii</name>
    <dbReference type="NCBI Taxonomy" id="157864"/>
    <lineage>
        <taxon>Eukaryota</taxon>
        <taxon>Metazoa</taxon>
        <taxon>Ecdysozoa</taxon>
        <taxon>Nematoda</taxon>
        <taxon>Chromadorea</taxon>
        <taxon>Rhabditida</taxon>
        <taxon>Tylenchina</taxon>
        <taxon>Tylenchomorpha</taxon>
        <taxon>Tylenchoidea</taxon>
        <taxon>Heteroderidae</taxon>
        <taxon>Heteroderinae</taxon>
        <taxon>Heterodera</taxon>
    </lineage>
</organism>
<dbReference type="Proteomes" id="UP001620626">
    <property type="component" value="Unassembled WGS sequence"/>
</dbReference>
<dbReference type="PANTHER" id="PTHR46705:SF2">
    <property type="entry name" value="DOMAIN OF UNKNOWN FUNCTION DB DOMAIN-CONTAINING PROTEIN"/>
    <property type="match status" value="1"/>
</dbReference>
<keyword evidence="4" id="KW-1185">Reference proteome</keyword>
<evidence type="ECO:0000259" key="2">
    <source>
        <dbReference type="Pfam" id="PF01682"/>
    </source>
</evidence>
<dbReference type="InterPro" id="IPR002602">
    <property type="entry name" value="DB"/>
</dbReference>
<evidence type="ECO:0000256" key="1">
    <source>
        <dbReference type="SAM" id="SignalP"/>
    </source>
</evidence>
<feature type="signal peptide" evidence="1">
    <location>
        <begin position="1"/>
        <end position="18"/>
    </location>
</feature>
<comment type="caution">
    <text evidence="3">The sequence shown here is derived from an EMBL/GenBank/DDBJ whole genome shotgun (WGS) entry which is preliminary data.</text>
</comment>
<accession>A0ABD2LZZ0</accession>
<sequence>MFVLPSVLLLLLAPVAFCQNALLPMLFQAPPQPQEQLPQKTPRGHTPHEKMKMCCAKLDQADADCKNRFCDWNALSSNTILIFLSTCVARGPTVGQMWDCASSRADHRECCKIKGIQPGCMSYCETTNGVPTDYFRYLFCLNDFNKIRDCFFYHLIDQPNLKGDL</sequence>
<protein>
    <recommendedName>
        <fullName evidence="2">Domain of unknown function DB domain-containing protein</fullName>
    </recommendedName>
</protein>
<feature type="chain" id="PRO_5044830428" description="Domain of unknown function DB domain-containing protein" evidence="1">
    <location>
        <begin position="19"/>
        <end position="165"/>
    </location>
</feature>
<feature type="domain" description="Domain of unknown function DB" evidence="2">
    <location>
        <begin position="54"/>
        <end position="151"/>
    </location>
</feature>
<evidence type="ECO:0000313" key="4">
    <source>
        <dbReference type="Proteomes" id="UP001620626"/>
    </source>
</evidence>
<name>A0ABD2LZZ0_9BILA</name>
<keyword evidence="1" id="KW-0732">Signal</keyword>
<dbReference type="AlphaFoldDB" id="A0ABD2LZZ0"/>